<dbReference type="AlphaFoldDB" id="E4ZJF0"/>
<proteinExistence type="predicted"/>
<dbReference type="Proteomes" id="UP000002668">
    <property type="component" value="Genome"/>
</dbReference>
<dbReference type="OrthoDB" id="4947595at2759"/>
<dbReference type="VEuPathDB" id="FungiDB:LEMA_uP070890.1"/>
<evidence type="ECO:0000313" key="2">
    <source>
        <dbReference type="Proteomes" id="UP000002668"/>
    </source>
</evidence>
<accession>E4ZJF0</accession>
<gene>
    <name evidence="1" type="ORF">LEMA_uP070890.1</name>
</gene>
<dbReference type="EMBL" id="FP929072">
    <property type="protein sequence ID" value="CBX91581.1"/>
    <property type="molecule type" value="Genomic_DNA"/>
</dbReference>
<keyword evidence="2" id="KW-1185">Reference proteome</keyword>
<evidence type="ECO:0000313" key="1">
    <source>
        <dbReference type="EMBL" id="CBX91581.1"/>
    </source>
</evidence>
<organism evidence="2">
    <name type="scientific">Leptosphaeria maculans (strain JN3 / isolate v23.1.3 / race Av1-4-5-6-7-8)</name>
    <name type="common">Blackleg fungus</name>
    <name type="synonym">Phoma lingam</name>
    <dbReference type="NCBI Taxonomy" id="985895"/>
    <lineage>
        <taxon>Eukaryota</taxon>
        <taxon>Fungi</taxon>
        <taxon>Dikarya</taxon>
        <taxon>Ascomycota</taxon>
        <taxon>Pezizomycotina</taxon>
        <taxon>Dothideomycetes</taxon>
        <taxon>Pleosporomycetidae</taxon>
        <taxon>Pleosporales</taxon>
        <taxon>Pleosporineae</taxon>
        <taxon>Leptosphaeriaceae</taxon>
        <taxon>Plenodomus</taxon>
        <taxon>Plenodomus lingam/Leptosphaeria maculans species complex</taxon>
    </lineage>
</organism>
<name>E4ZJF0_LEPMJ</name>
<dbReference type="HOGENOM" id="CLU_2961216_0_0_1"/>
<protein>
    <submittedName>
        <fullName evidence="1">Predicted protein</fullName>
    </submittedName>
</protein>
<sequence>MLIAEKTNRIYLTIDFKAYALLKSTIFNNRGAVHLVNNISYLEESLFRLVRYKIVKAGT</sequence>
<dbReference type="InParanoid" id="E4ZJF0"/>
<reference evidence="2" key="1">
    <citation type="journal article" date="2011" name="Nat. Commun.">
        <title>Effector diversification within compartments of the Leptosphaeria maculans genome affected by Repeat-Induced Point mutations.</title>
        <authorList>
            <person name="Rouxel T."/>
            <person name="Grandaubert J."/>
            <person name="Hane J.K."/>
            <person name="Hoede C."/>
            <person name="van de Wouw A.P."/>
            <person name="Couloux A."/>
            <person name="Dominguez V."/>
            <person name="Anthouard V."/>
            <person name="Bally P."/>
            <person name="Bourras S."/>
            <person name="Cozijnsen A.J."/>
            <person name="Ciuffetti L.M."/>
            <person name="Degrave A."/>
            <person name="Dilmaghani A."/>
            <person name="Duret L."/>
            <person name="Fudal I."/>
            <person name="Goodwin S.B."/>
            <person name="Gout L."/>
            <person name="Glaser N."/>
            <person name="Linglin J."/>
            <person name="Kema G.H.J."/>
            <person name="Lapalu N."/>
            <person name="Lawrence C.B."/>
            <person name="May K."/>
            <person name="Meyer M."/>
            <person name="Ollivier B."/>
            <person name="Poulain J."/>
            <person name="Schoch C.L."/>
            <person name="Simon A."/>
            <person name="Spatafora J.W."/>
            <person name="Stachowiak A."/>
            <person name="Turgeon B.G."/>
            <person name="Tyler B.M."/>
            <person name="Vincent D."/>
            <person name="Weissenbach J."/>
            <person name="Amselem J."/>
            <person name="Quesneville H."/>
            <person name="Oliver R.P."/>
            <person name="Wincker P."/>
            <person name="Balesdent M.-H."/>
            <person name="Howlett B.J."/>
        </authorList>
    </citation>
    <scope>NUCLEOTIDE SEQUENCE [LARGE SCALE GENOMIC DNA]</scope>
    <source>
        <strain evidence="2">JN3 / isolate v23.1.3 / race Av1-4-5-6-7-8</strain>
    </source>
</reference>